<feature type="transmembrane region" description="Helical" evidence="2">
    <location>
        <begin position="28"/>
        <end position="51"/>
    </location>
</feature>
<keyword evidence="2" id="KW-0472">Membrane</keyword>
<dbReference type="Proteomes" id="UP000503011">
    <property type="component" value="Chromosome"/>
</dbReference>
<reference evidence="4 5" key="1">
    <citation type="submission" date="2020-03" db="EMBL/GenBank/DDBJ databases">
        <title>Whole genome shotgun sequence of Phytohabitans suffuscus NBRC 105367.</title>
        <authorList>
            <person name="Komaki H."/>
            <person name="Tamura T."/>
        </authorList>
    </citation>
    <scope>NUCLEOTIDE SEQUENCE [LARGE SCALE GENOMIC DNA]</scope>
    <source>
        <strain evidence="4 5">NBRC 105367</strain>
    </source>
</reference>
<dbReference type="InterPro" id="IPR038721">
    <property type="entry name" value="IS701-like_DDE_dom"/>
</dbReference>
<proteinExistence type="predicted"/>
<gene>
    <name evidence="4" type="ORF">Psuf_061070</name>
</gene>
<evidence type="ECO:0000256" key="2">
    <source>
        <dbReference type="SAM" id="Phobius"/>
    </source>
</evidence>
<sequence length="114" mass="12449">MVAQPGRRTITGMLTAAGMAGVWHHSRAYWFFGKACWCVDTLGMAVLGLIVRRLLPAGSPLVVAVDDTLFHRSGRKVHGTAWFHDDAAKGAEEQPGRLGQQLDRARCDRQPAVP</sequence>
<evidence type="ECO:0000259" key="3">
    <source>
        <dbReference type="Pfam" id="PF13546"/>
    </source>
</evidence>
<keyword evidence="2" id="KW-0812">Transmembrane</keyword>
<evidence type="ECO:0000313" key="5">
    <source>
        <dbReference type="Proteomes" id="UP000503011"/>
    </source>
</evidence>
<dbReference type="EMBL" id="AP022871">
    <property type="protein sequence ID" value="BCB88794.1"/>
    <property type="molecule type" value="Genomic_DNA"/>
</dbReference>
<keyword evidence="5" id="KW-1185">Reference proteome</keyword>
<evidence type="ECO:0000256" key="1">
    <source>
        <dbReference type="SAM" id="MobiDB-lite"/>
    </source>
</evidence>
<dbReference type="KEGG" id="psuu:Psuf_061070"/>
<dbReference type="Pfam" id="PF13546">
    <property type="entry name" value="DDE_5"/>
    <property type="match status" value="1"/>
</dbReference>
<accession>A0A6F8YRR6</accession>
<feature type="region of interest" description="Disordered" evidence="1">
    <location>
        <begin position="90"/>
        <end position="114"/>
    </location>
</feature>
<evidence type="ECO:0000313" key="4">
    <source>
        <dbReference type="EMBL" id="BCB88794.1"/>
    </source>
</evidence>
<organism evidence="4 5">
    <name type="scientific">Phytohabitans suffuscus</name>
    <dbReference type="NCBI Taxonomy" id="624315"/>
    <lineage>
        <taxon>Bacteria</taxon>
        <taxon>Bacillati</taxon>
        <taxon>Actinomycetota</taxon>
        <taxon>Actinomycetes</taxon>
        <taxon>Micromonosporales</taxon>
        <taxon>Micromonosporaceae</taxon>
    </lineage>
</organism>
<protein>
    <recommendedName>
        <fullName evidence="3">Transposase IS701-like DDE domain-containing protein</fullName>
    </recommendedName>
</protein>
<reference evidence="4 5" key="2">
    <citation type="submission" date="2020-03" db="EMBL/GenBank/DDBJ databases">
        <authorList>
            <person name="Ichikawa N."/>
            <person name="Kimura A."/>
            <person name="Kitahashi Y."/>
            <person name="Uohara A."/>
        </authorList>
    </citation>
    <scope>NUCLEOTIDE SEQUENCE [LARGE SCALE GENOMIC DNA]</scope>
    <source>
        <strain evidence="4 5">NBRC 105367</strain>
    </source>
</reference>
<keyword evidence="2" id="KW-1133">Transmembrane helix</keyword>
<feature type="domain" description="Transposase IS701-like DDE" evidence="3">
    <location>
        <begin position="1"/>
        <end position="86"/>
    </location>
</feature>
<feature type="compositionally biased region" description="Basic and acidic residues" evidence="1">
    <location>
        <begin position="103"/>
        <end position="114"/>
    </location>
</feature>
<name>A0A6F8YRR6_9ACTN</name>
<dbReference type="AlphaFoldDB" id="A0A6F8YRR6"/>